<evidence type="ECO:0000256" key="10">
    <source>
        <dbReference type="ARBA" id="ARBA00061104"/>
    </source>
</evidence>
<dbReference type="CDD" id="cd17991">
    <property type="entry name" value="DEXHc_TRCF"/>
    <property type="match status" value="1"/>
</dbReference>
<dbReference type="GO" id="GO:0005524">
    <property type="term" value="F:ATP binding"/>
    <property type="evidence" value="ECO:0007669"/>
    <property type="project" value="UniProtKB-UniRule"/>
</dbReference>
<dbReference type="InterPro" id="IPR047112">
    <property type="entry name" value="RecG/Mfd"/>
</dbReference>
<comment type="caution">
    <text evidence="16">The sequence shown here is derived from an EMBL/GenBank/DDBJ whole genome shotgun (WGS) entry which is preliminary data.</text>
</comment>
<organism evidence="16 17">
    <name type="scientific">Liquorilactobacillus hordei DSM 19519</name>
    <dbReference type="NCBI Taxonomy" id="1423759"/>
    <lineage>
        <taxon>Bacteria</taxon>
        <taxon>Bacillati</taxon>
        <taxon>Bacillota</taxon>
        <taxon>Bacilli</taxon>
        <taxon>Lactobacillales</taxon>
        <taxon>Lactobacillaceae</taxon>
        <taxon>Liquorilactobacillus</taxon>
    </lineage>
</organism>
<dbReference type="InterPro" id="IPR001650">
    <property type="entry name" value="Helicase_C-like"/>
</dbReference>
<dbReference type="InterPro" id="IPR036101">
    <property type="entry name" value="CarD-like/TRCF_RID_sf"/>
</dbReference>
<evidence type="ECO:0000256" key="11">
    <source>
        <dbReference type="ARBA" id="ARBA00061399"/>
    </source>
</evidence>
<dbReference type="OrthoDB" id="9804325at2"/>
<dbReference type="Pfam" id="PF21132">
    <property type="entry name" value="MFD_D3"/>
    <property type="match status" value="1"/>
</dbReference>
<evidence type="ECO:0000256" key="8">
    <source>
        <dbReference type="ARBA" id="ARBA00023125"/>
    </source>
</evidence>
<dbReference type="SMART" id="SM00487">
    <property type="entry name" value="DEXDc"/>
    <property type="match status" value="1"/>
</dbReference>
<dbReference type="PROSITE" id="PS51194">
    <property type="entry name" value="HELICASE_CTER"/>
    <property type="match status" value="1"/>
</dbReference>
<evidence type="ECO:0000256" key="9">
    <source>
        <dbReference type="ARBA" id="ARBA00023204"/>
    </source>
</evidence>
<dbReference type="InterPro" id="IPR014001">
    <property type="entry name" value="Helicase_ATP-bd"/>
</dbReference>
<dbReference type="Gene3D" id="3.40.50.11180">
    <property type="match status" value="1"/>
</dbReference>
<dbReference type="SUPFAM" id="SSF141259">
    <property type="entry name" value="CarD-like"/>
    <property type="match status" value="1"/>
</dbReference>
<proteinExistence type="inferred from homology"/>
<dbReference type="InterPro" id="IPR027417">
    <property type="entry name" value="P-loop_NTPase"/>
</dbReference>
<evidence type="ECO:0000256" key="12">
    <source>
        <dbReference type="ARBA" id="ARBA00070128"/>
    </source>
</evidence>
<dbReference type="InterPro" id="IPR005118">
    <property type="entry name" value="TRCF_C"/>
</dbReference>
<dbReference type="SMART" id="SM00982">
    <property type="entry name" value="TRCF"/>
    <property type="match status" value="1"/>
</dbReference>
<dbReference type="GO" id="GO:0005737">
    <property type="term" value="C:cytoplasm"/>
    <property type="evidence" value="ECO:0007669"/>
    <property type="project" value="UniProtKB-SubCell"/>
</dbReference>
<gene>
    <name evidence="13" type="primary">mfd</name>
    <name evidence="16" type="ORF">FC92_GL001243</name>
</gene>
<dbReference type="Pfam" id="PF17757">
    <property type="entry name" value="UvrB_inter"/>
    <property type="match status" value="1"/>
</dbReference>
<dbReference type="GO" id="GO:0006355">
    <property type="term" value="P:regulation of DNA-templated transcription"/>
    <property type="evidence" value="ECO:0007669"/>
    <property type="project" value="UniProtKB-UniRule"/>
</dbReference>
<dbReference type="Pfam" id="PF00270">
    <property type="entry name" value="DEAD"/>
    <property type="match status" value="1"/>
</dbReference>
<dbReference type="STRING" id="1423759.FC92_GL001243"/>
<dbReference type="SMART" id="SM00490">
    <property type="entry name" value="HELICc"/>
    <property type="match status" value="1"/>
</dbReference>
<dbReference type="GO" id="GO:0003678">
    <property type="term" value="F:DNA helicase activity"/>
    <property type="evidence" value="ECO:0007669"/>
    <property type="project" value="TreeGrafter"/>
</dbReference>
<evidence type="ECO:0000256" key="5">
    <source>
        <dbReference type="ARBA" id="ARBA00022801"/>
    </source>
</evidence>
<dbReference type="InterPro" id="IPR041471">
    <property type="entry name" value="UvrB_inter"/>
</dbReference>
<dbReference type="RefSeq" id="WP_057870055.1">
    <property type="nucleotide sequence ID" value="NZ_AZDX01000035.1"/>
</dbReference>
<name>A0A0R1ML46_9LACO</name>
<evidence type="ECO:0000259" key="15">
    <source>
        <dbReference type="PROSITE" id="PS51194"/>
    </source>
</evidence>
<accession>A0A0R1ML46</accession>
<keyword evidence="9 13" id="KW-0234">DNA repair</keyword>
<evidence type="ECO:0000313" key="17">
    <source>
        <dbReference type="Proteomes" id="UP000051448"/>
    </source>
</evidence>
<dbReference type="GO" id="GO:0003684">
    <property type="term" value="F:damaged DNA binding"/>
    <property type="evidence" value="ECO:0007669"/>
    <property type="project" value="InterPro"/>
</dbReference>
<dbReference type="GeneID" id="98310477"/>
<dbReference type="Pfam" id="PF03461">
    <property type="entry name" value="TRCF"/>
    <property type="match status" value="1"/>
</dbReference>
<dbReference type="NCBIfam" id="TIGR00580">
    <property type="entry name" value="mfd"/>
    <property type="match status" value="1"/>
</dbReference>
<comment type="similarity">
    <text evidence="11 13">In the C-terminal section; belongs to the helicase family. RecG subfamily.</text>
</comment>
<dbReference type="EC" id="3.6.4.-" evidence="13"/>
<dbReference type="GO" id="GO:0016787">
    <property type="term" value="F:hydrolase activity"/>
    <property type="evidence" value="ECO:0007669"/>
    <property type="project" value="UniProtKB-KW"/>
</dbReference>
<comment type="subcellular location">
    <subcellularLocation>
        <location evidence="1 13">Cytoplasm</location>
    </subcellularLocation>
</comment>
<protein>
    <recommendedName>
        <fullName evidence="12 13">Transcription-repair-coupling factor</fullName>
        <shortName evidence="13">TRCF</shortName>
        <ecNumber evidence="13">3.6.4.-</ecNumber>
    </recommendedName>
</protein>
<evidence type="ECO:0000313" key="16">
    <source>
        <dbReference type="EMBL" id="KRL05962.1"/>
    </source>
</evidence>
<evidence type="ECO:0000256" key="3">
    <source>
        <dbReference type="ARBA" id="ARBA00022741"/>
    </source>
</evidence>
<reference evidence="16 17" key="1">
    <citation type="journal article" date="2015" name="Genome Announc.">
        <title>Expanding the biotechnology potential of lactobacilli through comparative genomics of 213 strains and associated genera.</title>
        <authorList>
            <person name="Sun Z."/>
            <person name="Harris H.M."/>
            <person name="McCann A."/>
            <person name="Guo C."/>
            <person name="Argimon S."/>
            <person name="Zhang W."/>
            <person name="Yang X."/>
            <person name="Jeffery I.B."/>
            <person name="Cooney J.C."/>
            <person name="Kagawa T.F."/>
            <person name="Liu W."/>
            <person name="Song Y."/>
            <person name="Salvetti E."/>
            <person name="Wrobel A."/>
            <person name="Rasinkangas P."/>
            <person name="Parkhill J."/>
            <person name="Rea M.C."/>
            <person name="O'Sullivan O."/>
            <person name="Ritari J."/>
            <person name="Douillard F.P."/>
            <person name="Paul Ross R."/>
            <person name="Yang R."/>
            <person name="Briner A.E."/>
            <person name="Felis G.E."/>
            <person name="de Vos W.M."/>
            <person name="Barrangou R."/>
            <person name="Klaenhammer T.R."/>
            <person name="Caufield P.W."/>
            <person name="Cui Y."/>
            <person name="Zhang H."/>
            <person name="O'Toole P.W."/>
        </authorList>
    </citation>
    <scope>NUCLEOTIDE SEQUENCE [LARGE SCALE GENOMIC DNA]</scope>
    <source>
        <strain evidence="16 17">DSM 19519</strain>
    </source>
</reference>
<evidence type="ECO:0000256" key="1">
    <source>
        <dbReference type="ARBA" id="ARBA00004496"/>
    </source>
</evidence>
<dbReference type="InterPro" id="IPR003711">
    <property type="entry name" value="CarD-like/TRCF_RID"/>
</dbReference>
<keyword evidence="4 13" id="KW-0227">DNA damage</keyword>
<evidence type="ECO:0000256" key="13">
    <source>
        <dbReference type="HAMAP-Rule" id="MF_00969"/>
    </source>
</evidence>
<evidence type="ECO:0000259" key="14">
    <source>
        <dbReference type="PROSITE" id="PS51192"/>
    </source>
</evidence>
<dbReference type="PROSITE" id="PS51192">
    <property type="entry name" value="HELICASE_ATP_BIND_1"/>
    <property type="match status" value="1"/>
</dbReference>
<dbReference type="PANTHER" id="PTHR47964:SF1">
    <property type="entry name" value="ATP-DEPENDENT DNA HELICASE HOMOLOG RECG, CHLOROPLASTIC"/>
    <property type="match status" value="1"/>
</dbReference>
<dbReference type="EMBL" id="AZDX01000035">
    <property type="protein sequence ID" value="KRL05962.1"/>
    <property type="molecule type" value="Genomic_DNA"/>
</dbReference>
<feature type="domain" description="Helicase ATP-binding" evidence="14">
    <location>
        <begin position="639"/>
        <end position="800"/>
    </location>
</feature>
<dbReference type="InterPro" id="IPR037235">
    <property type="entry name" value="TRCF-like_C_D7"/>
</dbReference>
<dbReference type="PATRIC" id="fig|1423759.3.peg.1310"/>
<dbReference type="SMART" id="SM01058">
    <property type="entry name" value="CarD_TRCF"/>
    <property type="match status" value="1"/>
</dbReference>
<keyword evidence="7 13" id="KW-0067">ATP-binding</keyword>
<keyword evidence="8 13" id="KW-0238">DNA-binding</keyword>
<dbReference type="HAMAP" id="MF_00969">
    <property type="entry name" value="TRCF"/>
    <property type="match status" value="1"/>
</dbReference>
<keyword evidence="17" id="KW-1185">Reference proteome</keyword>
<comment type="similarity">
    <text evidence="10 13">In the N-terminal section; belongs to the UvrB family.</text>
</comment>
<evidence type="ECO:0000256" key="4">
    <source>
        <dbReference type="ARBA" id="ARBA00022763"/>
    </source>
</evidence>
<dbReference type="Pfam" id="PF00271">
    <property type="entry name" value="Helicase_C"/>
    <property type="match status" value="1"/>
</dbReference>
<evidence type="ECO:0000256" key="2">
    <source>
        <dbReference type="ARBA" id="ARBA00022490"/>
    </source>
</evidence>
<dbReference type="Gene3D" id="3.40.50.11140">
    <property type="match status" value="1"/>
</dbReference>
<keyword evidence="3 13" id="KW-0547">Nucleotide-binding</keyword>
<dbReference type="InterPro" id="IPR004576">
    <property type="entry name" value="Mfd"/>
</dbReference>
<dbReference type="GO" id="GO:0000716">
    <property type="term" value="P:transcription-coupled nucleotide-excision repair, DNA damage recognition"/>
    <property type="evidence" value="ECO:0007669"/>
    <property type="project" value="UniProtKB-UniRule"/>
</dbReference>
<dbReference type="PANTHER" id="PTHR47964">
    <property type="entry name" value="ATP-DEPENDENT DNA HELICASE HOMOLOG RECG, CHLOROPLASTIC"/>
    <property type="match status" value="1"/>
</dbReference>
<dbReference type="InterPro" id="IPR048635">
    <property type="entry name" value="MFD_D3"/>
</dbReference>
<evidence type="ECO:0000256" key="7">
    <source>
        <dbReference type="ARBA" id="ARBA00022840"/>
    </source>
</evidence>
<sequence>MKLQEIFTELPELNTFLKNLDEGRGQRNLLTGLTASAKPLFLAELVQRRKRNILFVTDTLHHAQQLEKELLGYIEKNQVFLFAVDEAMAAEVAISSPEYRVERIKALMALQEKGTAKIVITSTRGLKKIVPSPSVWKKARINLTVGKDIDQGQLIDDLVEMGYQRTKLIEKIGDFAVRGSIIDIYPANVVNPIRVDLFDTEIDSLRKFDMTTQRSTENIEKIEILPVTDVLMTKKQINDAVKSINNALNNEKKVLKNEESYAKLANTVENLLGRIKKQKLFSSDAVFLDKISEKNPNITEYLGEDDLLILDDYPRILDTEKILEDEDTNWKLAQVGIGKIFSDEYLGESVRKIVRKFKQKSLFLSIFEKGMGQLSFSQKLDVKVRGMQNFFGQMPLLKAEIDRWTSQKQTVIIAISDKDRLGKLVTTLEDFEIKAVITTENEIKAGQVQLVLANLATGFELPQERLIVITENELFNKLPKKRIFKRQTMENSERLKSYTELKEGDYVVHINHGIGKYIGMRTMEVEKKHQDYLTIVYRDDAKLFLPVSQIDRIQKYVSGESKVPHINKLGGTEWKKTKNSVASKIEDIADELVELYAKREMEQGFAFSADNEYQKEFEDAFPYSETPDQLRSSTEIKKDMERKVPMDRLLIGDVGYGKTEVALRAAFKAVQDQKQVAFLASTTVLAQQHYETMLSRFADFPVQCAVLSRFQTKEQVKQTVNDLVHGVVDIVVGTHRLLSNDVKFADLGLLIIDEEQRFGVKHKEKLKQLRSQVDVLTLTATPIPRTLNMSMLGVRDLSVIETAPMNRYPIQTYVMEQNYGTVADAISREMARGGQAFYLHNRVADIEKTVAEIKSFVPEAQVAYIHGQMTELQLERILVDFIAGEYDVLVTTTIIETGVDIPNVNTLIVEDADRMGLSQLYQLRGRVGRSNRVAYAYFMYQENKVLTEVSEKRLEAIKDFTELGSGFKIAMRDLSIRGAGNLLGKQQHGFIDSVGYDLYTQMLKDAVARKRGVIGIKKTDAEIKISIEAYLPSTYIEDQRQKIELYKRIRQIENEKEFIEIQEDLIDRFGEYPGEVENLLKLSLMKMYADRALVESVNYENKKIVVTFSDEAFEYYQAADYLEVIAKVNLKATLKMEQKKMKITIALQPTEKLEKNIANLTELFKRLGEKADKVKKVNEREKQNS</sequence>
<dbReference type="Gene3D" id="3.90.1150.50">
    <property type="entry name" value="Transcription-repair-coupling factor, D7 domain"/>
    <property type="match status" value="1"/>
</dbReference>
<keyword evidence="6" id="KW-0347">Helicase</keyword>
<keyword evidence="5 13" id="KW-0378">Hydrolase</keyword>
<keyword evidence="2 13" id="KW-0963">Cytoplasm</keyword>
<dbReference type="FunFam" id="3.40.50.300:FF:000546">
    <property type="entry name" value="Transcription-repair-coupling factor"/>
    <property type="match status" value="1"/>
</dbReference>
<dbReference type="SUPFAM" id="SSF143517">
    <property type="entry name" value="TRCF domain-like"/>
    <property type="match status" value="1"/>
</dbReference>
<comment type="function">
    <text evidence="13">Couples transcription and DNA repair by recognizing RNA polymerase (RNAP) stalled at DNA lesions. Mediates ATP-dependent release of RNAP and its truncated transcript from the DNA, and recruitment of nucleotide excision repair machinery to the damaged site.</text>
</comment>
<dbReference type="AlphaFoldDB" id="A0A0R1ML46"/>
<dbReference type="Gene3D" id="2.40.10.170">
    <property type="match status" value="1"/>
</dbReference>
<dbReference type="InterPro" id="IPR011545">
    <property type="entry name" value="DEAD/DEAH_box_helicase_dom"/>
</dbReference>
<dbReference type="SUPFAM" id="SSF52540">
    <property type="entry name" value="P-loop containing nucleoside triphosphate hydrolases"/>
    <property type="match status" value="4"/>
</dbReference>
<feature type="domain" description="Helicase C-terminal" evidence="15">
    <location>
        <begin position="814"/>
        <end position="975"/>
    </location>
</feature>
<dbReference type="Pfam" id="PF02559">
    <property type="entry name" value="CarD_TRCF_RID"/>
    <property type="match status" value="1"/>
</dbReference>
<dbReference type="Gene3D" id="3.30.2060.10">
    <property type="entry name" value="Penicillin-binding protein 1b domain"/>
    <property type="match status" value="1"/>
</dbReference>
<dbReference type="Gene3D" id="3.40.50.300">
    <property type="entry name" value="P-loop containing nucleotide triphosphate hydrolases"/>
    <property type="match status" value="2"/>
</dbReference>
<dbReference type="Proteomes" id="UP000051448">
    <property type="component" value="Unassembled WGS sequence"/>
</dbReference>
<evidence type="ECO:0000256" key="6">
    <source>
        <dbReference type="ARBA" id="ARBA00022806"/>
    </source>
</evidence>